<evidence type="ECO:0000259" key="4">
    <source>
        <dbReference type="PROSITE" id="PS51161"/>
    </source>
</evidence>
<evidence type="ECO:0000256" key="3">
    <source>
        <dbReference type="PROSITE-ProRule" id="PRU00492"/>
    </source>
</evidence>
<accession>A0ABN6GSX7</accession>
<proteinExistence type="predicted"/>
<dbReference type="InterPro" id="IPR008926">
    <property type="entry name" value="RNR_R1-su_N"/>
</dbReference>
<evidence type="ECO:0000313" key="5">
    <source>
        <dbReference type="EMBL" id="BCX44295.1"/>
    </source>
</evidence>
<keyword evidence="1 3" id="KW-0547">Nucleotide-binding</keyword>
<dbReference type="Proteomes" id="UP000825066">
    <property type="component" value="Chromosome"/>
</dbReference>
<keyword evidence="2 3" id="KW-0067">ATP-binding</keyword>
<sequence>MTDNTYRAADLAGAGDAMRAGGERVPTWITKEAGNRRLPFDAARLQRSIDAVHAEFPQLDVSDYRRVVQAMVERKPSITADDLVDLLIREAESRVDLVAPEWEQFAARIYLRRLYKRASRNRFYDVSLKYGSYVGLQESLADRGIYSNDILRCYSKEELQQAGEMIDPERDRLFAYNGLYLLATRYLASDRSREVYELPQ</sequence>
<dbReference type="PROSITE" id="PS51161">
    <property type="entry name" value="ATP_CONE"/>
    <property type="match status" value="1"/>
</dbReference>
<keyword evidence="6" id="KW-1185">Reference proteome</keyword>
<feature type="domain" description="ATP-cone" evidence="4">
    <location>
        <begin position="27"/>
        <end position="120"/>
    </location>
</feature>
<evidence type="ECO:0000256" key="2">
    <source>
        <dbReference type="ARBA" id="ARBA00022840"/>
    </source>
</evidence>
<evidence type="ECO:0000313" key="6">
    <source>
        <dbReference type="Proteomes" id="UP000825066"/>
    </source>
</evidence>
<name>A0ABN6GSX7_9GAMM</name>
<protein>
    <recommendedName>
        <fullName evidence="4">ATP-cone domain-containing protein</fullName>
    </recommendedName>
</protein>
<evidence type="ECO:0000256" key="1">
    <source>
        <dbReference type="ARBA" id="ARBA00022741"/>
    </source>
</evidence>
<dbReference type="Gene3D" id="3.20.70.20">
    <property type="match status" value="1"/>
</dbReference>
<dbReference type="InterPro" id="IPR005144">
    <property type="entry name" value="ATP-cone_dom"/>
</dbReference>
<reference evidence="5 6" key="1">
    <citation type="submission" date="2021-05" db="EMBL/GenBank/DDBJ databases">
        <title>Complete Genome Sequence of Stenotrophomonas pavanii strain Y.</title>
        <authorList>
            <person name="Dohra H."/>
            <person name="Mohad Din A.R.J."/>
            <person name="Suzuki K."/>
            <person name="Fatma A."/>
            <person name="Honjyo M."/>
            <person name="Nishimura T."/>
            <person name="Moriuch R."/>
            <person name="Masuda K."/>
            <person name="Minoura A."/>
            <person name="Tashiro Y."/>
            <person name="Futamata H."/>
        </authorList>
    </citation>
    <scope>NUCLEOTIDE SEQUENCE [LARGE SCALE GENOMIC DNA]</scope>
    <source>
        <strain evidence="6">Y</strain>
    </source>
</reference>
<dbReference type="SUPFAM" id="SSF48168">
    <property type="entry name" value="R1 subunit of ribonucleotide reductase, N-terminal domain"/>
    <property type="match status" value="1"/>
</dbReference>
<organism evidence="5 6">
    <name type="scientific">Stenotrophomonas pavanii</name>
    <dbReference type="NCBI Taxonomy" id="487698"/>
    <lineage>
        <taxon>Bacteria</taxon>
        <taxon>Pseudomonadati</taxon>
        <taxon>Pseudomonadota</taxon>
        <taxon>Gammaproteobacteria</taxon>
        <taxon>Lysobacterales</taxon>
        <taxon>Lysobacteraceae</taxon>
        <taxon>Stenotrophomonas</taxon>
    </lineage>
</organism>
<gene>
    <name evidence="5" type="ORF">STNY_R24940</name>
</gene>
<dbReference type="EMBL" id="AP024684">
    <property type="protein sequence ID" value="BCX44295.1"/>
    <property type="molecule type" value="Genomic_DNA"/>
</dbReference>